<dbReference type="EMBL" id="BARW01033479">
    <property type="protein sequence ID" value="GAJ10216.1"/>
    <property type="molecule type" value="Genomic_DNA"/>
</dbReference>
<sequence>PNAEPVKDAQAREFAVKKKKAIRELYQTRDPGAGPMVKVLGVELAKTKGR</sequence>
<reference evidence="1" key="1">
    <citation type="journal article" date="2014" name="Front. Microbiol.">
        <title>High frequency of phylogenetically diverse reductive dehalogenase-homologous genes in deep subseafloor sedimentary metagenomes.</title>
        <authorList>
            <person name="Kawai M."/>
            <person name="Futagami T."/>
            <person name="Toyoda A."/>
            <person name="Takaki Y."/>
            <person name="Nishi S."/>
            <person name="Hori S."/>
            <person name="Arai W."/>
            <person name="Tsubouchi T."/>
            <person name="Morono Y."/>
            <person name="Uchiyama I."/>
            <person name="Ito T."/>
            <person name="Fujiyama A."/>
            <person name="Inagaki F."/>
            <person name="Takami H."/>
        </authorList>
    </citation>
    <scope>NUCLEOTIDE SEQUENCE</scope>
    <source>
        <strain evidence="1">Expedition CK06-06</strain>
    </source>
</reference>
<dbReference type="AlphaFoldDB" id="X1VAG4"/>
<name>X1VAG4_9ZZZZ</name>
<accession>X1VAG4</accession>
<proteinExistence type="predicted"/>
<feature type="non-terminal residue" evidence="1">
    <location>
        <position position="1"/>
    </location>
</feature>
<comment type="caution">
    <text evidence="1">The sequence shown here is derived from an EMBL/GenBank/DDBJ whole genome shotgun (WGS) entry which is preliminary data.</text>
</comment>
<gene>
    <name evidence="1" type="ORF">S12H4_52724</name>
</gene>
<protein>
    <submittedName>
        <fullName evidence="1">Uncharacterized protein</fullName>
    </submittedName>
</protein>
<evidence type="ECO:0000313" key="1">
    <source>
        <dbReference type="EMBL" id="GAJ10216.1"/>
    </source>
</evidence>
<organism evidence="1">
    <name type="scientific">marine sediment metagenome</name>
    <dbReference type="NCBI Taxonomy" id="412755"/>
    <lineage>
        <taxon>unclassified sequences</taxon>
        <taxon>metagenomes</taxon>
        <taxon>ecological metagenomes</taxon>
    </lineage>
</organism>